<dbReference type="OrthoDB" id="2838760at2"/>
<protein>
    <recommendedName>
        <fullName evidence="1">Imm33-like domain-containing protein</fullName>
    </recommendedName>
</protein>
<comment type="caution">
    <text evidence="2">The sequence shown here is derived from an EMBL/GenBank/DDBJ whole genome shotgun (WGS) entry which is preliminary data.</text>
</comment>
<accession>A0A011UEQ6</accession>
<evidence type="ECO:0000313" key="3">
    <source>
        <dbReference type="Proteomes" id="UP000021369"/>
    </source>
</evidence>
<sequence>MVVNYTEEIHGIKFRFSAEIALRPFVEPLLEAIEHIPAERIKDGFRIRAGFSTFLLSEHNGGFDIAAPDFTDDPLTALNTDLTTALEIQYRQVLLLKKLGVMGDAVHFYDKMAVAKGALEKDNLVMTRFKEMGSSGWQVNSYSYDEKGKAEIDDAAVFEPVFVYKLMVKRPELLDFMCLPYGYTAVFRGEDLAELFDDEGESLIYNS</sequence>
<evidence type="ECO:0000259" key="1">
    <source>
        <dbReference type="Pfam" id="PF24719"/>
    </source>
</evidence>
<keyword evidence="3" id="KW-1185">Reference proteome</keyword>
<dbReference type="PATRIC" id="fig|1341156.4.peg.2438"/>
<gene>
    <name evidence="2" type="ORF">RASY3_12505</name>
</gene>
<dbReference type="AlphaFoldDB" id="A0A011UEQ6"/>
<reference evidence="2 3" key="1">
    <citation type="submission" date="2013-06" db="EMBL/GenBank/DDBJ databases">
        <title>Rumen cellulosomics: divergent fiber-degrading strategies revealed by comparative genome-wide analysis of six Ruminococcal strains.</title>
        <authorList>
            <person name="Dassa B."/>
            <person name="Borovok I."/>
            <person name="Lamed R."/>
            <person name="Flint H."/>
            <person name="Yeoman C.J."/>
            <person name="White B."/>
            <person name="Bayer E.A."/>
        </authorList>
    </citation>
    <scope>NUCLEOTIDE SEQUENCE [LARGE SCALE GENOMIC DNA]</scope>
    <source>
        <strain evidence="2 3">SY3</strain>
    </source>
</reference>
<dbReference type="RefSeq" id="WP_024858164.1">
    <property type="nucleotide sequence ID" value="NZ_JEOB01000003.1"/>
</dbReference>
<dbReference type="EMBL" id="JEOB01000003">
    <property type="protein sequence ID" value="EXM39099.1"/>
    <property type="molecule type" value="Genomic_DNA"/>
</dbReference>
<name>A0A011UEQ6_RUMAL</name>
<dbReference type="Pfam" id="PF24719">
    <property type="entry name" value="Imm33-like"/>
    <property type="match status" value="1"/>
</dbReference>
<proteinExistence type="predicted"/>
<evidence type="ECO:0000313" key="2">
    <source>
        <dbReference type="EMBL" id="EXM39099.1"/>
    </source>
</evidence>
<dbReference type="InterPro" id="IPR056509">
    <property type="entry name" value="Imm33-like"/>
</dbReference>
<feature type="domain" description="Imm33-like" evidence="1">
    <location>
        <begin position="92"/>
        <end position="196"/>
    </location>
</feature>
<organism evidence="2 3">
    <name type="scientific">Ruminococcus albus SY3</name>
    <dbReference type="NCBI Taxonomy" id="1341156"/>
    <lineage>
        <taxon>Bacteria</taxon>
        <taxon>Bacillati</taxon>
        <taxon>Bacillota</taxon>
        <taxon>Clostridia</taxon>
        <taxon>Eubacteriales</taxon>
        <taxon>Oscillospiraceae</taxon>
        <taxon>Ruminococcus</taxon>
    </lineage>
</organism>
<dbReference type="Proteomes" id="UP000021369">
    <property type="component" value="Unassembled WGS sequence"/>
</dbReference>